<dbReference type="InterPro" id="IPR001091">
    <property type="entry name" value="RM_Methyltransferase"/>
</dbReference>
<dbReference type="Proteomes" id="UP000030700">
    <property type="component" value="Unassembled WGS sequence"/>
</dbReference>
<dbReference type="PANTHER" id="PTHR13370:SF3">
    <property type="entry name" value="TRNA (GUANINE(10)-N2)-METHYLTRANSFERASE HOMOLOG"/>
    <property type="match status" value="1"/>
</dbReference>
<reference evidence="7" key="1">
    <citation type="journal article" date="2015" name="PeerJ">
        <title>First genomic representation of candidate bacterial phylum KSB3 points to enhanced environmental sensing as a trigger of wastewater bulking.</title>
        <authorList>
            <person name="Sekiguchi Y."/>
            <person name="Ohashi A."/>
            <person name="Parks D.H."/>
            <person name="Yamauchi T."/>
            <person name="Tyson G.W."/>
            <person name="Hugenholtz P."/>
        </authorList>
    </citation>
    <scope>NUCLEOTIDE SEQUENCE [LARGE SCALE GENOMIC DNA]</scope>
</reference>
<dbReference type="SUPFAM" id="SSF53335">
    <property type="entry name" value="S-adenosyl-L-methionine-dependent methyltransferases"/>
    <property type="match status" value="1"/>
</dbReference>
<evidence type="ECO:0000313" key="8">
    <source>
        <dbReference type="Proteomes" id="UP000030700"/>
    </source>
</evidence>
<dbReference type="Pfam" id="PF22722">
    <property type="entry name" value="NA-iREase1"/>
    <property type="match status" value="1"/>
</dbReference>
<evidence type="ECO:0000259" key="6">
    <source>
        <dbReference type="Pfam" id="PF22722"/>
    </source>
</evidence>
<dbReference type="GO" id="GO:0008170">
    <property type="term" value="F:N-methyltransferase activity"/>
    <property type="evidence" value="ECO:0007669"/>
    <property type="project" value="InterPro"/>
</dbReference>
<keyword evidence="2 7" id="KW-0489">Methyltransferase</keyword>
<feature type="compositionally biased region" description="Polar residues" evidence="4">
    <location>
        <begin position="555"/>
        <end position="565"/>
    </location>
</feature>
<dbReference type="Pfam" id="PF01555">
    <property type="entry name" value="N6_N4_Mtase"/>
    <property type="match status" value="1"/>
</dbReference>
<feature type="domain" description="NACHT-associated inactive Restriction Endonuclease 1 sensor" evidence="6">
    <location>
        <begin position="437"/>
        <end position="533"/>
    </location>
</feature>
<dbReference type="GO" id="GO:0003677">
    <property type="term" value="F:DNA binding"/>
    <property type="evidence" value="ECO:0007669"/>
    <property type="project" value="InterPro"/>
</dbReference>
<dbReference type="PRINTS" id="PR00508">
    <property type="entry name" value="S21N4MTFRASE"/>
</dbReference>
<evidence type="ECO:0000259" key="5">
    <source>
        <dbReference type="Pfam" id="PF01555"/>
    </source>
</evidence>
<evidence type="ECO:0000256" key="4">
    <source>
        <dbReference type="SAM" id="MobiDB-lite"/>
    </source>
</evidence>
<name>A0A081BQ40_9BACT</name>
<dbReference type="PANTHER" id="PTHR13370">
    <property type="entry name" value="RNA METHYLASE-RELATED"/>
    <property type="match status" value="1"/>
</dbReference>
<comment type="similarity">
    <text evidence="1">Belongs to the N(4)/N(6)-methyltransferase family.</text>
</comment>
<keyword evidence="8" id="KW-1185">Reference proteome</keyword>
<gene>
    <name evidence="7" type="ORF">U14_03757</name>
</gene>
<feature type="region of interest" description="Disordered" evidence="4">
    <location>
        <begin position="545"/>
        <end position="565"/>
    </location>
</feature>
<accession>A0A081BQ40</accession>
<dbReference type="PROSITE" id="PS00092">
    <property type="entry name" value="N6_MTASE"/>
    <property type="match status" value="1"/>
</dbReference>
<dbReference type="EMBL" id="DF820458">
    <property type="protein sequence ID" value="GAK52506.1"/>
    <property type="molecule type" value="Genomic_DNA"/>
</dbReference>
<evidence type="ECO:0000256" key="3">
    <source>
        <dbReference type="ARBA" id="ARBA00022679"/>
    </source>
</evidence>
<dbReference type="InterPro" id="IPR054557">
    <property type="entry name" value="NA-iREase1_dom"/>
</dbReference>
<proteinExistence type="inferred from homology"/>
<evidence type="ECO:0000256" key="1">
    <source>
        <dbReference type="ARBA" id="ARBA00006594"/>
    </source>
</evidence>
<organism evidence="7">
    <name type="scientific">Candidatus Moduliflexus flocculans</name>
    <dbReference type="NCBI Taxonomy" id="1499966"/>
    <lineage>
        <taxon>Bacteria</taxon>
        <taxon>Candidatus Moduliflexota</taxon>
        <taxon>Candidatus Moduliflexia</taxon>
        <taxon>Candidatus Moduliflexales</taxon>
        <taxon>Candidatus Moduliflexaceae</taxon>
    </lineage>
</organism>
<keyword evidence="3" id="KW-0808">Transferase</keyword>
<dbReference type="InterPro" id="IPR011856">
    <property type="entry name" value="tRNA_endonuc-like_dom_sf"/>
</dbReference>
<protein>
    <submittedName>
        <fullName evidence="7">DNA methylase N-4/N-6 domain protein</fullName>
    </submittedName>
</protein>
<dbReference type="Gene3D" id="3.40.50.150">
    <property type="entry name" value="Vaccinia Virus protein VP39"/>
    <property type="match status" value="1"/>
</dbReference>
<dbReference type="STRING" id="1499966.U14_03757"/>
<evidence type="ECO:0000256" key="2">
    <source>
        <dbReference type="ARBA" id="ARBA00022603"/>
    </source>
</evidence>
<dbReference type="InterPro" id="IPR029063">
    <property type="entry name" value="SAM-dependent_MTases_sf"/>
</dbReference>
<dbReference type="Gene3D" id="3.40.1350.10">
    <property type="match status" value="1"/>
</dbReference>
<dbReference type="InterPro" id="IPR002941">
    <property type="entry name" value="DNA_methylase_N4/N6"/>
</dbReference>
<sequence>MNEPVRHREDAWQVCFRICRMSAWRNALYYGDNLNILRQYLATESVDLIYLDPPFNSNRNYNVLFKDESGEDSEAQLTAFEDTWHWDAAAEATYHEIVETAAPHIVIMIGAFREVLGANQMTAYLVMMTARLIELHRVLKPTGSLYLHCDPTASHYLKIVLDTIFRVENFRNEIIWQRTSSHNDSKKWAAVHDVIFFYTKSAQFKWNGVFTEHNPEYVENFYHYKDERGLYRHDHIIRSVSMGARPNLTYEYKGYMPEWGWRVVKEKLIQLDQEDRIYWSSKGRPYLKRYLHEQKGTPIKSVITDIPPIGPQAKEKLGYQTQKPVELLERILQSSSNEGDLVLDPFCGYGTTIHAAQKLNRRWLGIDIMHLAIALQKYRLKDAFGLVEKQDYQVFGEPEDLAAARQLALDDRYQFQWWALSLIQAQPVGGDTGSKQGKKGADKGIDGVISFLNDPKQKPKKLIVQVKSGKVKSGDIRDLIGVIDSEHAAMGVFITLEPPTKEMQKAALAAGYYHSPNWNKNYPKVQILTIEDLFAGATVQMPPTARTHKKAQKETMLNNGQHELL</sequence>
<dbReference type="GO" id="GO:0005737">
    <property type="term" value="C:cytoplasm"/>
    <property type="evidence" value="ECO:0007669"/>
    <property type="project" value="TreeGrafter"/>
</dbReference>
<dbReference type="HOGENOM" id="CLU_024927_10_3_0"/>
<dbReference type="GO" id="GO:0032259">
    <property type="term" value="P:methylation"/>
    <property type="evidence" value="ECO:0007669"/>
    <property type="project" value="UniProtKB-KW"/>
</dbReference>
<feature type="domain" description="DNA methylase N-4/N-6" evidence="5">
    <location>
        <begin position="46"/>
        <end position="370"/>
    </location>
</feature>
<evidence type="ECO:0000313" key="7">
    <source>
        <dbReference type="EMBL" id="GAK52506.1"/>
    </source>
</evidence>
<dbReference type="AlphaFoldDB" id="A0A081BQ40"/>
<dbReference type="InterPro" id="IPR002052">
    <property type="entry name" value="DNA_methylase_N6_adenine_CS"/>
</dbReference>